<keyword evidence="2" id="KW-1185">Reference proteome</keyword>
<dbReference type="AlphaFoldDB" id="A0A1D2N0X2"/>
<proteinExistence type="predicted"/>
<dbReference type="EMBL" id="LJIJ01000331">
    <property type="protein sequence ID" value="ODM98714.1"/>
    <property type="molecule type" value="Genomic_DNA"/>
</dbReference>
<dbReference type="STRING" id="48709.A0A1D2N0X2"/>
<sequence>MVFERPRQFSGEHVSASALKKRKRVPRLELSDPEVGYHGLIRENELVVEVKPKIRAVGAEICGFRILNRHHGESPFEIAAKAIAIEYRLKYAVDNRKKGKTSFAPGHSI</sequence>
<gene>
    <name evidence="1" type="ORF">Ocin01_07963</name>
</gene>
<dbReference type="OrthoDB" id="10012272at2759"/>
<reference evidence="1 2" key="1">
    <citation type="journal article" date="2016" name="Genome Biol. Evol.">
        <title>Gene Family Evolution Reflects Adaptation to Soil Environmental Stressors in the Genome of the Collembolan Orchesella cincta.</title>
        <authorList>
            <person name="Faddeeva-Vakhrusheva A."/>
            <person name="Derks M.F."/>
            <person name="Anvar S.Y."/>
            <person name="Agamennone V."/>
            <person name="Suring W."/>
            <person name="Smit S."/>
            <person name="van Straalen N.M."/>
            <person name="Roelofs D."/>
        </authorList>
    </citation>
    <scope>NUCLEOTIDE SEQUENCE [LARGE SCALE GENOMIC DNA]</scope>
    <source>
        <tissue evidence="1">Mixed pool</tissue>
    </source>
</reference>
<evidence type="ECO:0000313" key="2">
    <source>
        <dbReference type="Proteomes" id="UP000094527"/>
    </source>
</evidence>
<organism evidence="1 2">
    <name type="scientific">Orchesella cincta</name>
    <name type="common">Springtail</name>
    <name type="synonym">Podura cincta</name>
    <dbReference type="NCBI Taxonomy" id="48709"/>
    <lineage>
        <taxon>Eukaryota</taxon>
        <taxon>Metazoa</taxon>
        <taxon>Ecdysozoa</taxon>
        <taxon>Arthropoda</taxon>
        <taxon>Hexapoda</taxon>
        <taxon>Collembola</taxon>
        <taxon>Entomobryomorpha</taxon>
        <taxon>Entomobryoidea</taxon>
        <taxon>Orchesellidae</taxon>
        <taxon>Orchesellinae</taxon>
        <taxon>Orchesella</taxon>
    </lineage>
</organism>
<dbReference type="Proteomes" id="UP000094527">
    <property type="component" value="Unassembled WGS sequence"/>
</dbReference>
<accession>A0A1D2N0X2</accession>
<evidence type="ECO:0000313" key="1">
    <source>
        <dbReference type="EMBL" id="ODM98714.1"/>
    </source>
</evidence>
<name>A0A1D2N0X2_ORCCI</name>
<protein>
    <submittedName>
        <fullName evidence="1">Calsyntenin-1</fullName>
    </submittedName>
</protein>
<comment type="caution">
    <text evidence="1">The sequence shown here is derived from an EMBL/GenBank/DDBJ whole genome shotgun (WGS) entry which is preliminary data.</text>
</comment>